<evidence type="ECO:0000256" key="1">
    <source>
        <dbReference type="ARBA" id="ARBA00004651"/>
    </source>
</evidence>
<evidence type="ECO:0000256" key="7">
    <source>
        <dbReference type="ARBA" id="ARBA00023012"/>
    </source>
</evidence>
<keyword evidence="6 9" id="KW-1133">Transmembrane helix</keyword>
<evidence type="ECO:0000256" key="3">
    <source>
        <dbReference type="ARBA" id="ARBA00022692"/>
    </source>
</evidence>
<keyword evidence="4" id="KW-0547">Nucleotide-binding</keyword>
<dbReference type="AlphaFoldDB" id="A0A2Z5ZG77"/>
<dbReference type="GO" id="GO:0016301">
    <property type="term" value="F:kinase activity"/>
    <property type="evidence" value="ECO:0007669"/>
    <property type="project" value="UniProtKB-KW"/>
</dbReference>
<evidence type="ECO:0000256" key="4">
    <source>
        <dbReference type="ARBA" id="ARBA00022741"/>
    </source>
</evidence>
<keyword evidence="11" id="KW-0418">Kinase</keyword>
<evidence type="ECO:0000256" key="6">
    <source>
        <dbReference type="ARBA" id="ARBA00022989"/>
    </source>
</evidence>
<sequence length="152" mass="16759">MARFFSSLRAVLSKTRLNWLLRSLERSSVALTLAALALGLGFATFVVLSGGMSFGHYAVLEPVVVVLNSLVLCLLLVAIVMRIGPMVAEHRKGLAGARLHVRLVTLFGIVAVAPPLWWVRLRPCFSIMVFKSGFQTGLIPHSTRRWRHRAGI</sequence>
<protein>
    <submittedName>
        <fullName evidence="11">Two-component sensor histidine kinase</fullName>
    </submittedName>
</protein>
<feature type="domain" description="Nitrogen regulation protein NtrY-like N-terminal" evidence="10">
    <location>
        <begin position="32"/>
        <end position="117"/>
    </location>
</feature>
<evidence type="ECO:0000256" key="2">
    <source>
        <dbReference type="ARBA" id="ARBA00022475"/>
    </source>
</evidence>
<evidence type="ECO:0000256" key="8">
    <source>
        <dbReference type="ARBA" id="ARBA00023136"/>
    </source>
</evidence>
<name>A0A2Z5ZG77_9PROT</name>
<dbReference type="GO" id="GO:0005886">
    <property type="term" value="C:plasma membrane"/>
    <property type="evidence" value="ECO:0007669"/>
    <property type="project" value="UniProtKB-SubCell"/>
</dbReference>
<evidence type="ECO:0000256" key="5">
    <source>
        <dbReference type="ARBA" id="ARBA00022840"/>
    </source>
</evidence>
<comment type="subcellular location">
    <subcellularLocation>
        <location evidence="1">Cell membrane</location>
        <topology evidence="1">Multi-pass membrane protein</topology>
    </subcellularLocation>
</comment>
<evidence type="ECO:0000256" key="9">
    <source>
        <dbReference type="SAM" id="Phobius"/>
    </source>
</evidence>
<evidence type="ECO:0000313" key="12">
    <source>
        <dbReference type="Proteomes" id="UP000270034"/>
    </source>
</evidence>
<keyword evidence="5" id="KW-0067">ATP-binding</keyword>
<feature type="transmembrane region" description="Helical" evidence="9">
    <location>
        <begin position="101"/>
        <end position="119"/>
    </location>
</feature>
<keyword evidence="8 9" id="KW-0472">Membrane</keyword>
<proteinExistence type="predicted"/>
<keyword evidence="3 9" id="KW-0812">Transmembrane</keyword>
<dbReference type="EMBL" id="AP018515">
    <property type="protein sequence ID" value="BBC79197.1"/>
    <property type="molecule type" value="Genomic_DNA"/>
</dbReference>
<dbReference type="KEGG" id="aot:AcetOri_orf01242"/>
<dbReference type="InterPro" id="IPR045671">
    <property type="entry name" value="NtrY-like_N"/>
</dbReference>
<reference evidence="11 12" key="1">
    <citation type="submission" date="2018-02" db="EMBL/GenBank/DDBJ databases">
        <title>Acetobacter orientalis genome.</title>
        <authorList>
            <person name="Nakashima N."/>
            <person name="Tamura T."/>
        </authorList>
    </citation>
    <scope>NUCLEOTIDE SEQUENCE [LARGE SCALE GENOMIC DNA]</scope>
    <source>
        <strain evidence="11 12">FAN1</strain>
    </source>
</reference>
<keyword evidence="2" id="KW-1003">Cell membrane</keyword>
<keyword evidence="7" id="KW-0902">Two-component regulatory system</keyword>
<evidence type="ECO:0000259" key="10">
    <source>
        <dbReference type="Pfam" id="PF19312"/>
    </source>
</evidence>
<feature type="transmembrane region" description="Helical" evidence="9">
    <location>
        <begin position="59"/>
        <end position="80"/>
    </location>
</feature>
<dbReference type="GO" id="GO:0000160">
    <property type="term" value="P:phosphorelay signal transduction system"/>
    <property type="evidence" value="ECO:0007669"/>
    <property type="project" value="UniProtKB-KW"/>
</dbReference>
<dbReference type="Pfam" id="PF19312">
    <property type="entry name" value="NtrY_N"/>
    <property type="match status" value="1"/>
</dbReference>
<gene>
    <name evidence="11" type="ORF">AcetOrient_orf01242</name>
</gene>
<keyword evidence="11" id="KW-0808">Transferase</keyword>
<organism evidence="11 12">
    <name type="scientific">Acetobacter orientalis</name>
    <dbReference type="NCBI Taxonomy" id="146474"/>
    <lineage>
        <taxon>Bacteria</taxon>
        <taxon>Pseudomonadati</taxon>
        <taxon>Pseudomonadota</taxon>
        <taxon>Alphaproteobacteria</taxon>
        <taxon>Acetobacterales</taxon>
        <taxon>Acetobacteraceae</taxon>
        <taxon>Acetobacter</taxon>
    </lineage>
</organism>
<dbReference type="GO" id="GO:0005524">
    <property type="term" value="F:ATP binding"/>
    <property type="evidence" value="ECO:0007669"/>
    <property type="project" value="UniProtKB-KW"/>
</dbReference>
<evidence type="ECO:0000313" key="11">
    <source>
        <dbReference type="EMBL" id="BBC79197.1"/>
    </source>
</evidence>
<accession>A0A2Z5ZG77</accession>
<dbReference type="Proteomes" id="UP000270034">
    <property type="component" value="Chromosome"/>
</dbReference>